<comment type="subcellular location">
    <subcellularLocation>
        <location evidence="1">Membrane</location>
        <topology evidence="1">Multi-pass membrane protein</topology>
    </subcellularLocation>
</comment>
<dbReference type="GeneID" id="19322948"/>
<feature type="transmembrane region" description="Helical" evidence="8">
    <location>
        <begin position="135"/>
        <end position="166"/>
    </location>
</feature>
<keyword evidence="4" id="KW-0547">Nucleotide-binding</keyword>
<gene>
    <name evidence="10" type="ORF">UCRPA7_2676</name>
</gene>
<evidence type="ECO:0000259" key="9">
    <source>
        <dbReference type="PROSITE" id="PS50929"/>
    </source>
</evidence>
<dbReference type="PROSITE" id="PS50929">
    <property type="entry name" value="ABC_TM1F"/>
    <property type="match status" value="1"/>
</dbReference>
<organism evidence="10 11">
    <name type="scientific">Phaeoacremonium minimum (strain UCR-PA7)</name>
    <name type="common">Esca disease fungus</name>
    <name type="synonym">Togninia minima</name>
    <dbReference type="NCBI Taxonomy" id="1286976"/>
    <lineage>
        <taxon>Eukaryota</taxon>
        <taxon>Fungi</taxon>
        <taxon>Dikarya</taxon>
        <taxon>Ascomycota</taxon>
        <taxon>Pezizomycotina</taxon>
        <taxon>Sordariomycetes</taxon>
        <taxon>Sordariomycetidae</taxon>
        <taxon>Togniniales</taxon>
        <taxon>Togniniaceae</taxon>
        <taxon>Phaeoacremonium</taxon>
    </lineage>
</organism>
<evidence type="ECO:0000256" key="4">
    <source>
        <dbReference type="ARBA" id="ARBA00022741"/>
    </source>
</evidence>
<proteinExistence type="predicted"/>
<dbReference type="InterPro" id="IPR011527">
    <property type="entry name" value="ABC1_TM_dom"/>
</dbReference>
<dbReference type="GO" id="GO:0016020">
    <property type="term" value="C:membrane"/>
    <property type="evidence" value="ECO:0007669"/>
    <property type="project" value="UniProtKB-SubCell"/>
</dbReference>
<feature type="transmembrane region" description="Helical" evidence="8">
    <location>
        <begin position="240"/>
        <end position="261"/>
    </location>
</feature>
<keyword evidence="3 8" id="KW-0812">Transmembrane</keyword>
<dbReference type="PANTHER" id="PTHR24223:SF399">
    <property type="entry name" value="ABC TRANSPORTER ATNG"/>
    <property type="match status" value="1"/>
</dbReference>
<protein>
    <submittedName>
        <fullName evidence="10">Putative canalicular multispecific organic anion transporter 1 protein</fullName>
    </submittedName>
</protein>
<evidence type="ECO:0000256" key="3">
    <source>
        <dbReference type="ARBA" id="ARBA00022692"/>
    </source>
</evidence>
<keyword evidence="11" id="KW-1185">Reference proteome</keyword>
<evidence type="ECO:0000256" key="8">
    <source>
        <dbReference type="SAM" id="Phobius"/>
    </source>
</evidence>
<dbReference type="PANTHER" id="PTHR24223">
    <property type="entry name" value="ATP-BINDING CASSETTE SUB-FAMILY C"/>
    <property type="match status" value="1"/>
</dbReference>
<reference evidence="11" key="1">
    <citation type="journal article" date="2013" name="Genome Announc.">
        <title>Draft genome sequence of the ascomycete Phaeoacremonium aleophilum strain UCR-PA7, a causal agent of the esca disease complex in grapevines.</title>
        <authorList>
            <person name="Blanco-Ulate B."/>
            <person name="Rolshausen P."/>
            <person name="Cantu D."/>
        </authorList>
    </citation>
    <scope>NUCLEOTIDE SEQUENCE [LARGE SCALE GENOMIC DNA]</scope>
    <source>
        <strain evidence="11">UCR-PA7</strain>
    </source>
</reference>
<dbReference type="InterPro" id="IPR050173">
    <property type="entry name" value="ABC_transporter_C-like"/>
</dbReference>
<keyword evidence="2" id="KW-0813">Transport</keyword>
<keyword evidence="5" id="KW-0067">ATP-binding</keyword>
<evidence type="ECO:0000256" key="7">
    <source>
        <dbReference type="ARBA" id="ARBA00023136"/>
    </source>
</evidence>
<evidence type="ECO:0000256" key="2">
    <source>
        <dbReference type="ARBA" id="ARBA00022448"/>
    </source>
</evidence>
<dbReference type="Gene3D" id="1.20.1560.10">
    <property type="entry name" value="ABC transporter type 1, transmembrane domain"/>
    <property type="match status" value="1"/>
</dbReference>
<sequence length="277" mass="30750">MYLRAMGFLNAIVFLSLGIVLAVTLKFPDVWVQMWTDALSKGDNKKGHRFWLGIYGLLEVLPLISLVGWIWHLFSNVVPAAGLSLHENLLRTVLCAPFPFISRVDSGNIMNRFNQDLMLIDSLLPFDLLNTVEELFLAVIQVILIAMASVRTLSVIPVVVAVLYSIQRFYLRTSKQLRLLELDAKEALHTKISDVAGGSGLSTIRAHGWRTAFRAEFMDKLDRSQEPVYLLYSVQRWLQVVLNLVVAGLVVVIAGVCVALRGRISAGSVGRDGDGVC</sequence>
<dbReference type="InterPro" id="IPR036640">
    <property type="entry name" value="ABC1_TM_sf"/>
</dbReference>
<dbReference type="GO" id="GO:0140359">
    <property type="term" value="F:ABC-type transporter activity"/>
    <property type="evidence" value="ECO:0007669"/>
    <property type="project" value="InterPro"/>
</dbReference>
<dbReference type="RefSeq" id="XP_007913436.1">
    <property type="nucleotide sequence ID" value="XM_007915245.1"/>
</dbReference>
<evidence type="ECO:0000256" key="1">
    <source>
        <dbReference type="ARBA" id="ARBA00004141"/>
    </source>
</evidence>
<dbReference type="Proteomes" id="UP000014074">
    <property type="component" value="Unassembled WGS sequence"/>
</dbReference>
<evidence type="ECO:0000313" key="10">
    <source>
        <dbReference type="EMBL" id="EOO01865.1"/>
    </source>
</evidence>
<dbReference type="AlphaFoldDB" id="R8BRF8"/>
<evidence type="ECO:0000313" key="11">
    <source>
        <dbReference type="Proteomes" id="UP000014074"/>
    </source>
</evidence>
<dbReference type="eggNOG" id="KOG0054">
    <property type="taxonomic scope" value="Eukaryota"/>
</dbReference>
<keyword evidence="7 8" id="KW-0472">Membrane</keyword>
<feature type="domain" description="ABC transmembrane type-1" evidence="9">
    <location>
        <begin position="12"/>
        <end position="270"/>
    </location>
</feature>
<keyword evidence="6 8" id="KW-1133">Transmembrane helix</keyword>
<dbReference type="HOGENOM" id="CLU_1005377_0_0_1"/>
<dbReference type="CDD" id="cd18580">
    <property type="entry name" value="ABC_6TM_ABCC_D2"/>
    <property type="match status" value="1"/>
</dbReference>
<dbReference type="GO" id="GO:0005524">
    <property type="term" value="F:ATP binding"/>
    <property type="evidence" value="ECO:0007669"/>
    <property type="project" value="UniProtKB-KW"/>
</dbReference>
<evidence type="ECO:0000256" key="6">
    <source>
        <dbReference type="ARBA" id="ARBA00022989"/>
    </source>
</evidence>
<dbReference type="EMBL" id="KB932956">
    <property type="protein sequence ID" value="EOO01865.1"/>
    <property type="molecule type" value="Genomic_DNA"/>
</dbReference>
<accession>R8BRF8</accession>
<evidence type="ECO:0000256" key="5">
    <source>
        <dbReference type="ARBA" id="ARBA00022840"/>
    </source>
</evidence>
<dbReference type="OrthoDB" id="6500128at2759"/>
<dbReference type="InterPro" id="IPR044726">
    <property type="entry name" value="ABCC_6TM_D2"/>
</dbReference>
<name>R8BRF8_PHAM7</name>
<dbReference type="Pfam" id="PF00664">
    <property type="entry name" value="ABC_membrane"/>
    <property type="match status" value="1"/>
</dbReference>
<dbReference type="KEGG" id="tmn:UCRPA7_2676"/>
<feature type="transmembrane region" description="Helical" evidence="8">
    <location>
        <begin position="50"/>
        <end position="71"/>
    </location>
</feature>
<feature type="transmembrane region" description="Helical" evidence="8">
    <location>
        <begin position="6"/>
        <end position="25"/>
    </location>
</feature>
<dbReference type="SUPFAM" id="SSF90123">
    <property type="entry name" value="ABC transporter transmembrane region"/>
    <property type="match status" value="1"/>
</dbReference>